<dbReference type="Pfam" id="PF00132">
    <property type="entry name" value="Hexapep"/>
    <property type="match status" value="2"/>
</dbReference>
<dbReference type="AlphaFoldDB" id="A0A6I1E0U1"/>
<gene>
    <name evidence="1" type="ORF">F8C76_15595</name>
</gene>
<dbReference type="PANTHER" id="PTHR13061:SF29">
    <property type="entry name" value="GAMMA CARBONIC ANHYDRASE-LIKE 1, MITOCHONDRIAL-RELATED"/>
    <property type="match status" value="1"/>
</dbReference>
<dbReference type="CDD" id="cd04645">
    <property type="entry name" value="LbH_gamma_CA_like"/>
    <property type="match status" value="1"/>
</dbReference>
<dbReference type="OrthoDB" id="9803036at2"/>
<dbReference type="InterPro" id="IPR001451">
    <property type="entry name" value="Hexapep"/>
</dbReference>
<dbReference type="Proteomes" id="UP000429785">
    <property type="component" value="Unassembled WGS sequence"/>
</dbReference>
<dbReference type="SUPFAM" id="SSF51161">
    <property type="entry name" value="Trimeric LpxA-like enzymes"/>
    <property type="match status" value="1"/>
</dbReference>
<reference evidence="1 2" key="1">
    <citation type="submission" date="2019-10" db="EMBL/GenBank/DDBJ databases">
        <title>Muricauda olearia CL-SS4 JCM15563 genome.</title>
        <authorList>
            <person name="Liu L."/>
        </authorList>
    </citation>
    <scope>NUCLEOTIDE SEQUENCE [LARGE SCALE GENOMIC DNA]</scope>
    <source>
        <strain evidence="1 2">CL-SS4</strain>
    </source>
</reference>
<proteinExistence type="predicted"/>
<dbReference type="InterPro" id="IPR050484">
    <property type="entry name" value="Transf_Hexapept/Carb_Anhydrase"/>
</dbReference>
<evidence type="ECO:0000313" key="1">
    <source>
        <dbReference type="EMBL" id="KAB7529253.1"/>
    </source>
</evidence>
<accession>A0A6I1E0U1</accession>
<dbReference type="InterPro" id="IPR011004">
    <property type="entry name" value="Trimer_LpxA-like_sf"/>
</dbReference>
<evidence type="ECO:0000313" key="2">
    <source>
        <dbReference type="Proteomes" id="UP000429785"/>
    </source>
</evidence>
<protein>
    <submittedName>
        <fullName evidence="1">Gamma carbonic anhydrase family protein</fullName>
    </submittedName>
</protein>
<name>A0A6I1E0U1_9FLAO</name>
<sequence>MILKSVRGKTPQIGKDCFIAENATIVGEVTMGDQCSVWFNAVVRGDVHFIKMGNKVNVQDGAVIHCTYQKFPTTIGNNVSIGHNAIVHGCTLKDNVLVGMGSIIMDDCVVESNSIIAAGAVVTKGTHVEEGSIYAGMPAKKIKDISPELQSGEIDRIANNYVTYSSWFK</sequence>
<organism evidence="1 2">
    <name type="scientific">Flagellimonas olearia</name>
    <dbReference type="NCBI Taxonomy" id="552546"/>
    <lineage>
        <taxon>Bacteria</taxon>
        <taxon>Pseudomonadati</taxon>
        <taxon>Bacteroidota</taxon>
        <taxon>Flavobacteriia</taxon>
        <taxon>Flavobacteriales</taxon>
        <taxon>Flavobacteriaceae</taxon>
        <taxon>Flagellimonas</taxon>
    </lineage>
</organism>
<dbReference type="Gene3D" id="2.160.10.10">
    <property type="entry name" value="Hexapeptide repeat proteins"/>
    <property type="match status" value="1"/>
</dbReference>
<dbReference type="PANTHER" id="PTHR13061">
    <property type="entry name" value="DYNACTIN SUBUNIT P25"/>
    <property type="match status" value="1"/>
</dbReference>
<comment type="caution">
    <text evidence="1">The sequence shown here is derived from an EMBL/GenBank/DDBJ whole genome shotgun (WGS) entry which is preliminary data.</text>
</comment>
<dbReference type="EMBL" id="WELG01000002">
    <property type="protein sequence ID" value="KAB7529253.1"/>
    <property type="molecule type" value="Genomic_DNA"/>
</dbReference>
<dbReference type="RefSeq" id="WP_152132565.1">
    <property type="nucleotide sequence ID" value="NZ_WELG01000002.1"/>
</dbReference>
<dbReference type="InterPro" id="IPR047324">
    <property type="entry name" value="LbH_gamma_CA-like"/>
</dbReference>